<accession>A0A0U3MR32</accession>
<dbReference type="KEGG" id="rdp:RD2015_915"/>
<sequence>MKIFQEGDKSKAFCSHCANTVGTTFVRRDVPFSDGKGLAKNILVGTCDTCGLTVSIPAQSTPAISKARKESTGSIEVNLPAVFVDVLDYAAFAIDSRASTEFRKTVLTFFMHRAAHDTNAVERLRGMRLVADERYPTRRGTARRRLSMKVSASLLKEVQSLERQTAMNTTDLVKSMVCVVQDDVLTMPRPELLAQLRVISAISA</sequence>
<keyword evidence="2" id="KW-1185">Reference proteome</keyword>
<organism evidence="1 2">
    <name type="scientific">Roseateles depolymerans</name>
    <dbReference type="NCBI Taxonomy" id="76731"/>
    <lineage>
        <taxon>Bacteria</taxon>
        <taxon>Pseudomonadati</taxon>
        <taxon>Pseudomonadota</taxon>
        <taxon>Betaproteobacteria</taxon>
        <taxon>Burkholderiales</taxon>
        <taxon>Sphaerotilaceae</taxon>
        <taxon>Roseateles</taxon>
    </lineage>
</organism>
<protein>
    <submittedName>
        <fullName evidence="1">Uncharacterized protein</fullName>
    </submittedName>
</protein>
<dbReference type="OrthoDB" id="6116181at2"/>
<proteinExistence type="predicted"/>
<dbReference type="RefSeq" id="WP_147307102.1">
    <property type="nucleotide sequence ID" value="NZ_CP013729.1"/>
</dbReference>
<dbReference type="AlphaFoldDB" id="A0A0U3MR32"/>
<dbReference type="EMBL" id="CP013729">
    <property type="protein sequence ID" value="ALV05411.1"/>
    <property type="molecule type" value="Genomic_DNA"/>
</dbReference>
<name>A0A0U3MR32_9BURK</name>
<evidence type="ECO:0000313" key="2">
    <source>
        <dbReference type="Proteomes" id="UP000060699"/>
    </source>
</evidence>
<reference evidence="1 2" key="1">
    <citation type="submission" date="2015-12" db="EMBL/GenBank/DDBJ databases">
        <title>Complete genome of Roseateles depolymerans KCTC 42856.</title>
        <authorList>
            <person name="Kim K.M."/>
        </authorList>
    </citation>
    <scope>NUCLEOTIDE SEQUENCE [LARGE SCALE GENOMIC DNA]</scope>
    <source>
        <strain evidence="1 2">KCTC 42856</strain>
    </source>
</reference>
<evidence type="ECO:0000313" key="1">
    <source>
        <dbReference type="EMBL" id="ALV05411.1"/>
    </source>
</evidence>
<gene>
    <name evidence="1" type="ORF">RD2015_915</name>
</gene>
<dbReference type="STRING" id="76731.RD2015_915"/>
<dbReference type="Proteomes" id="UP000060699">
    <property type="component" value="Chromosome"/>
</dbReference>